<protein>
    <submittedName>
        <fullName evidence="1">Uncharacterized protein</fullName>
    </submittedName>
</protein>
<dbReference type="EMBL" id="CM042062">
    <property type="protein sequence ID" value="KAI3668993.1"/>
    <property type="molecule type" value="Genomic_DNA"/>
</dbReference>
<comment type="caution">
    <text evidence="1">The sequence shown here is derived from an EMBL/GenBank/DDBJ whole genome shotgun (WGS) entry which is preliminary data.</text>
</comment>
<organism evidence="1 2">
    <name type="scientific">Arctium lappa</name>
    <name type="common">Greater burdock</name>
    <name type="synonym">Lappa major</name>
    <dbReference type="NCBI Taxonomy" id="4217"/>
    <lineage>
        <taxon>Eukaryota</taxon>
        <taxon>Viridiplantae</taxon>
        <taxon>Streptophyta</taxon>
        <taxon>Embryophyta</taxon>
        <taxon>Tracheophyta</taxon>
        <taxon>Spermatophyta</taxon>
        <taxon>Magnoliopsida</taxon>
        <taxon>eudicotyledons</taxon>
        <taxon>Gunneridae</taxon>
        <taxon>Pentapetalae</taxon>
        <taxon>asterids</taxon>
        <taxon>campanulids</taxon>
        <taxon>Asterales</taxon>
        <taxon>Asteraceae</taxon>
        <taxon>Carduoideae</taxon>
        <taxon>Cardueae</taxon>
        <taxon>Arctiinae</taxon>
        <taxon>Arctium</taxon>
    </lineage>
</organism>
<gene>
    <name evidence="1" type="ORF">L6452_40211</name>
</gene>
<reference evidence="2" key="1">
    <citation type="journal article" date="2022" name="Mol. Ecol. Resour.">
        <title>The genomes of chicory, endive, great burdock and yacon provide insights into Asteraceae palaeo-polyploidization history and plant inulin production.</title>
        <authorList>
            <person name="Fan W."/>
            <person name="Wang S."/>
            <person name="Wang H."/>
            <person name="Wang A."/>
            <person name="Jiang F."/>
            <person name="Liu H."/>
            <person name="Zhao H."/>
            <person name="Xu D."/>
            <person name="Zhang Y."/>
        </authorList>
    </citation>
    <scope>NUCLEOTIDE SEQUENCE [LARGE SCALE GENOMIC DNA]</scope>
    <source>
        <strain evidence="2">cv. Niubang</strain>
    </source>
</reference>
<name>A0ACB8XKR8_ARCLA</name>
<evidence type="ECO:0000313" key="1">
    <source>
        <dbReference type="EMBL" id="KAI3668993.1"/>
    </source>
</evidence>
<sequence length="382" mass="42764">MADINRPLVCDVGTGMMKVGFAGEDAPRAVFSSIVDVPHHKCVRVGMGQKETDVGDEVQSKRHALSLKYPIEHGVVKNWDGMEKIWLHTFDDELHVDPSEHPVLLSEPPLNPPADRETMAQLMFETFNIPAMYIALQPELSMYAAGRLDGIALHSGDGVSYAVPYISGAYFFPTITRVDVAGGDITDYMMTSLTKRGYDMADQREIVRDIKEKFSYVAFNYEQELERSSSATKEYTLPDGSSFAIGEERFCGPEVLFRPSLIGRECPGIHEMTYNTIRKCCAELFSVGACAKLFNNIILMGGSTMLSGFADRMEKEINILNRLEKKCTLTDLKKRIIATPERRWSVWIGGSMVASLGRFPQMCVSKTEYEECGPPILHEKCR</sequence>
<dbReference type="Proteomes" id="UP001055879">
    <property type="component" value="Linkage Group LG16"/>
</dbReference>
<evidence type="ECO:0000313" key="2">
    <source>
        <dbReference type="Proteomes" id="UP001055879"/>
    </source>
</evidence>
<accession>A0ACB8XKR8</accession>
<proteinExistence type="predicted"/>
<reference evidence="1 2" key="2">
    <citation type="journal article" date="2022" name="Mol. Ecol. Resour.">
        <title>The genomes of chicory, endive, great burdock and yacon provide insights into Asteraceae paleo-polyploidization history and plant inulin production.</title>
        <authorList>
            <person name="Fan W."/>
            <person name="Wang S."/>
            <person name="Wang H."/>
            <person name="Wang A."/>
            <person name="Jiang F."/>
            <person name="Liu H."/>
            <person name="Zhao H."/>
            <person name="Xu D."/>
            <person name="Zhang Y."/>
        </authorList>
    </citation>
    <scope>NUCLEOTIDE SEQUENCE [LARGE SCALE GENOMIC DNA]</scope>
    <source>
        <strain evidence="2">cv. Niubang</strain>
    </source>
</reference>
<keyword evidence="2" id="KW-1185">Reference proteome</keyword>